<name>A0A6I4P2Q5_9MICO</name>
<dbReference type="Proteomes" id="UP000438182">
    <property type="component" value="Unassembled WGS sequence"/>
</dbReference>
<sequence length="163" mass="17077">MATATATVDALHWAVRDSLITYVTRIARGTCTVEGGAVEGEGGVFSFPMRRAVREGDDWRFSFEGRVRFHAHGGLMDILIKDPEVVVGPDGGVLATHVDGNDDDLLAVVAIAAASPVDRADGTELVWDAVSTQLAPAAVGLFGTVYPAGTEMAPIGIRIALDS</sequence>
<evidence type="ECO:0000313" key="3">
    <source>
        <dbReference type="Proteomes" id="UP000438182"/>
    </source>
</evidence>
<dbReference type="InterPro" id="IPR007331">
    <property type="entry name" value="Htaa"/>
</dbReference>
<evidence type="ECO:0000313" key="2">
    <source>
        <dbReference type="EMBL" id="MWB97547.1"/>
    </source>
</evidence>
<protein>
    <recommendedName>
        <fullName evidence="1">Htaa domain-containing protein</fullName>
    </recommendedName>
</protein>
<dbReference type="AlphaFoldDB" id="A0A6I4P2Q5"/>
<evidence type="ECO:0000259" key="1">
    <source>
        <dbReference type="Pfam" id="PF04213"/>
    </source>
</evidence>
<keyword evidence="3" id="KW-1185">Reference proteome</keyword>
<reference evidence="2 3" key="1">
    <citation type="submission" date="2019-12" db="EMBL/GenBank/DDBJ databases">
        <authorList>
            <person name="Kim Y.S."/>
        </authorList>
    </citation>
    <scope>NUCLEOTIDE SEQUENCE [LARGE SCALE GENOMIC DNA]</scope>
    <source>
        <strain evidence="2 3">MMS17-SY077</strain>
    </source>
</reference>
<dbReference type="RefSeq" id="WP_160422892.1">
    <property type="nucleotide sequence ID" value="NZ_WSTA01000008.1"/>
</dbReference>
<dbReference type="Pfam" id="PF04213">
    <property type="entry name" value="HtaA"/>
    <property type="match status" value="1"/>
</dbReference>
<organism evidence="2 3">
    <name type="scientific">Agromyces seonyuensis</name>
    <dbReference type="NCBI Taxonomy" id="2662446"/>
    <lineage>
        <taxon>Bacteria</taxon>
        <taxon>Bacillati</taxon>
        <taxon>Actinomycetota</taxon>
        <taxon>Actinomycetes</taxon>
        <taxon>Micrococcales</taxon>
        <taxon>Microbacteriaceae</taxon>
        <taxon>Agromyces</taxon>
    </lineage>
</organism>
<dbReference type="EMBL" id="WSTA01000008">
    <property type="protein sequence ID" value="MWB97547.1"/>
    <property type="molecule type" value="Genomic_DNA"/>
</dbReference>
<feature type="domain" description="Htaa" evidence="1">
    <location>
        <begin position="10"/>
        <end position="156"/>
    </location>
</feature>
<comment type="caution">
    <text evidence="2">The sequence shown here is derived from an EMBL/GenBank/DDBJ whole genome shotgun (WGS) entry which is preliminary data.</text>
</comment>
<proteinExistence type="predicted"/>
<gene>
    <name evidence="2" type="ORF">GB864_03110</name>
</gene>
<accession>A0A6I4P2Q5</accession>